<evidence type="ECO:0000259" key="12">
    <source>
        <dbReference type="Pfam" id="PF00117"/>
    </source>
</evidence>
<feature type="domain" description="Glutamine amidotransferase" evidence="12">
    <location>
        <begin position="4"/>
        <end position="200"/>
    </location>
</feature>
<organism evidence="13 14">
    <name type="scientific">Svornostia abyssi</name>
    <dbReference type="NCBI Taxonomy" id="2898438"/>
    <lineage>
        <taxon>Bacteria</taxon>
        <taxon>Bacillati</taxon>
        <taxon>Actinomycetota</taxon>
        <taxon>Thermoleophilia</taxon>
        <taxon>Solirubrobacterales</taxon>
        <taxon>Baekduiaceae</taxon>
        <taxon>Svornostia</taxon>
    </lineage>
</organism>
<keyword evidence="7 11" id="KW-0456">Lyase</keyword>
<dbReference type="SUPFAM" id="SSF52317">
    <property type="entry name" value="Class I glutamine amidotransferase-like"/>
    <property type="match status" value="1"/>
</dbReference>
<comment type="subcellular location">
    <subcellularLocation>
        <location evidence="11">Cytoplasm</location>
    </subcellularLocation>
</comment>
<feature type="active site" evidence="11">
    <location>
        <position position="186"/>
    </location>
</feature>
<reference evidence="14" key="1">
    <citation type="submission" date="2021-11" db="EMBL/GenBank/DDBJ databases">
        <title>Cultivation dependent microbiological survey of springs from the worlds oldest radium mine currently devoted to the extraction of radon-saturated water.</title>
        <authorList>
            <person name="Kapinusova G."/>
            <person name="Smrhova T."/>
            <person name="Strejcek M."/>
            <person name="Suman J."/>
            <person name="Jani K."/>
            <person name="Pajer P."/>
            <person name="Uhlik O."/>
        </authorList>
    </citation>
    <scope>NUCLEOTIDE SEQUENCE [LARGE SCALE GENOMIC DNA]</scope>
    <source>
        <strain evidence="14">J379</strain>
    </source>
</reference>
<feature type="active site" description="Nucleophile" evidence="11">
    <location>
        <position position="79"/>
    </location>
</feature>
<gene>
    <name evidence="11 13" type="primary">hisH</name>
    <name evidence="13" type="ORF">LRS13_16675</name>
</gene>
<dbReference type="PIRSF" id="PIRSF000495">
    <property type="entry name" value="Amidotransf_hisH"/>
    <property type="match status" value="1"/>
</dbReference>
<dbReference type="PROSITE" id="PS51273">
    <property type="entry name" value="GATASE_TYPE_1"/>
    <property type="match status" value="1"/>
</dbReference>
<dbReference type="PANTHER" id="PTHR42701:SF1">
    <property type="entry name" value="IMIDAZOLE GLYCEROL PHOSPHATE SYNTHASE SUBUNIT HISH"/>
    <property type="match status" value="1"/>
</dbReference>
<name>A0ABY5PCL4_9ACTN</name>
<protein>
    <recommendedName>
        <fullName evidence="11">Imidazole glycerol phosphate synthase subunit HisH</fullName>
        <ecNumber evidence="11">4.3.2.10</ecNumber>
    </recommendedName>
    <alternativeName>
        <fullName evidence="11">IGP synthase glutaminase subunit</fullName>
        <ecNumber evidence="11">3.5.1.2</ecNumber>
    </alternativeName>
    <alternativeName>
        <fullName evidence="11">IGP synthase subunit HisH</fullName>
    </alternativeName>
    <alternativeName>
        <fullName evidence="11">ImGP synthase subunit HisH</fullName>
        <shortName evidence="11">IGPS subunit HisH</shortName>
    </alternativeName>
</protein>
<evidence type="ECO:0000256" key="2">
    <source>
        <dbReference type="ARBA" id="ARBA00011152"/>
    </source>
</evidence>
<keyword evidence="4 11" id="KW-0378">Hydrolase</keyword>
<dbReference type="EC" id="4.3.2.10" evidence="11"/>
<dbReference type="InterPro" id="IPR010139">
    <property type="entry name" value="Imidazole-glycPsynth_HisH"/>
</dbReference>
<evidence type="ECO:0000256" key="6">
    <source>
        <dbReference type="ARBA" id="ARBA00023102"/>
    </source>
</evidence>
<comment type="catalytic activity">
    <reaction evidence="9 11">
        <text>5-[(5-phospho-1-deoxy-D-ribulos-1-ylimino)methylamino]-1-(5-phospho-beta-D-ribosyl)imidazole-4-carboxamide + L-glutamine = D-erythro-1-(imidazol-4-yl)glycerol 3-phosphate + 5-amino-1-(5-phospho-beta-D-ribosyl)imidazole-4-carboxamide + L-glutamate + H(+)</text>
        <dbReference type="Rhea" id="RHEA:24793"/>
        <dbReference type="ChEBI" id="CHEBI:15378"/>
        <dbReference type="ChEBI" id="CHEBI:29985"/>
        <dbReference type="ChEBI" id="CHEBI:58278"/>
        <dbReference type="ChEBI" id="CHEBI:58359"/>
        <dbReference type="ChEBI" id="CHEBI:58475"/>
        <dbReference type="ChEBI" id="CHEBI:58525"/>
        <dbReference type="EC" id="4.3.2.10"/>
    </reaction>
</comment>
<evidence type="ECO:0000256" key="4">
    <source>
        <dbReference type="ARBA" id="ARBA00022801"/>
    </source>
</evidence>
<evidence type="ECO:0000256" key="5">
    <source>
        <dbReference type="ARBA" id="ARBA00022962"/>
    </source>
</evidence>
<sequence length="209" mass="22510">MIGVVDYGMGNRRSVVKAFERVGAQVELTSDDAALSRAEGLVLPGVGAFPEAMRRLTSSGLDDLIRERSAAGVPIIGLCLGMQLLFERSEEHEGAEGLGLLGGDVRRLDPKGQKLPHIGWNLVRETRTDSPLLAGLPNPVALYHVHTFVVHPADPDDVLGVGQYGSEFVSLVAHGLTIFGAQCHPEKSSTHGLQLLRNYVKHCREVAFA</sequence>
<keyword evidence="11" id="KW-0963">Cytoplasm</keyword>
<dbReference type="NCBIfam" id="TIGR01855">
    <property type="entry name" value="IMP_synth_hisH"/>
    <property type="match status" value="1"/>
</dbReference>
<evidence type="ECO:0000256" key="10">
    <source>
        <dbReference type="ARBA" id="ARBA00049534"/>
    </source>
</evidence>
<dbReference type="InterPro" id="IPR029062">
    <property type="entry name" value="Class_I_gatase-like"/>
</dbReference>
<evidence type="ECO:0000313" key="14">
    <source>
        <dbReference type="Proteomes" id="UP001058860"/>
    </source>
</evidence>
<dbReference type="GO" id="GO:0016829">
    <property type="term" value="F:lyase activity"/>
    <property type="evidence" value="ECO:0007669"/>
    <property type="project" value="UniProtKB-KW"/>
</dbReference>
<dbReference type="PANTHER" id="PTHR42701">
    <property type="entry name" value="IMIDAZOLE GLYCEROL PHOSPHATE SYNTHASE SUBUNIT HISH"/>
    <property type="match status" value="1"/>
</dbReference>
<comment type="pathway">
    <text evidence="1 11">Amino-acid biosynthesis; L-histidine biosynthesis; L-histidine from 5-phospho-alpha-D-ribose 1-diphosphate: step 5/9.</text>
</comment>
<dbReference type="InterPro" id="IPR017926">
    <property type="entry name" value="GATASE"/>
</dbReference>
<dbReference type="EMBL" id="CP088295">
    <property type="protein sequence ID" value="UUY02331.1"/>
    <property type="molecule type" value="Genomic_DNA"/>
</dbReference>
<dbReference type="Pfam" id="PF00117">
    <property type="entry name" value="GATase"/>
    <property type="match status" value="1"/>
</dbReference>
<dbReference type="Proteomes" id="UP001058860">
    <property type="component" value="Chromosome"/>
</dbReference>
<keyword evidence="5 11" id="KW-0315">Glutamine amidotransferase</keyword>
<evidence type="ECO:0000256" key="9">
    <source>
        <dbReference type="ARBA" id="ARBA00047838"/>
    </source>
</evidence>
<dbReference type="CDD" id="cd01748">
    <property type="entry name" value="GATase1_IGP_Synthase"/>
    <property type="match status" value="1"/>
</dbReference>
<comment type="function">
    <text evidence="8 11">IGPS catalyzes the conversion of PRFAR and glutamine to IGP, AICAR and glutamate. The HisH subunit catalyzes the hydrolysis of glutamine to glutamate and ammonia as part of the synthesis of IGP and AICAR. The resulting ammonia molecule is channeled to the active site of HisF.</text>
</comment>
<evidence type="ECO:0000256" key="1">
    <source>
        <dbReference type="ARBA" id="ARBA00005091"/>
    </source>
</evidence>
<evidence type="ECO:0000256" key="8">
    <source>
        <dbReference type="ARBA" id="ARBA00025299"/>
    </source>
</evidence>
<dbReference type="PROSITE" id="PS51274">
    <property type="entry name" value="GATASE_COBBQ"/>
    <property type="match status" value="1"/>
</dbReference>
<feature type="active site" evidence="11">
    <location>
        <position position="184"/>
    </location>
</feature>
<comment type="catalytic activity">
    <reaction evidence="10 11">
        <text>L-glutamine + H2O = L-glutamate + NH4(+)</text>
        <dbReference type="Rhea" id="RHEA:15889"/>
        <dbReference type="ChEBI" id="CHEBI:15377"/>
        <dbReference type="ChEBI" id="CHEBI:28938"/>
        <dbReference type="ChEBI" id="CHEBI:29985"/>
        <dbReference type="ChEBI" id="CHEBI:58359"/>
        <dbReference type="EC" id="3.5.1.2"/>
    </reaction>
</comment>
<keyword evidence="3 11" id="KW-0028">Amino-acid biosynthesis</keyword>
<dbReference type="EC" id="3.5.1.2" evidence="11"/>
<evidence type="ECO:0000256" key="7">
    <source>
        <dbReference type="ARBA" id="ARBA00023239"/>
    </source>
</evidence>
<evidence type="ECO:0000313" key="13">
    <source>
        <dbReference type="EMBL" id="UUY02331.1"/>
    </source>
</evidence>
<evidence type="ECO:0000256" key="3">
    <source>
        <dbReference type="ARBA" id="ARBA00022605"/>
    </source>
</evidence>
<comment type="subunit">
    <text evidence="2 11">Heterodimer of HisH and HisF.</text>
</comment>
<proteinExistence type="inferred from homology"/>
<dbReference type="RefSeq" id="WP_353862860.1">
    <property type="nucleotide sequence ID" value="NZ_CP088295.1"/>
</dbReference>
<evidence type="ECO:0000256" key="11">
    <source>
        <dbReference type="HAMAP-Rule" id="MF_00278"/>
    </source>
</evidence>
<dbReference type="Gene3D" id="3.40.50.880">
    <property type="match status" value="1"/>
</dbReference>
<dbReference type="HAMAP" id="MF_00278">
    <property type="entry name" value="HisH"/>
    <property type="match status" value="1"/>
</dbReference>
<keyword evidence="14" id="KW-1185">Reference proteome</keyword>
<accession>A0ABY5PCL4</accession>
<keyword evidence="6 11" id="KW-0368">Histidine biosynthesis</keyword>